<evidence type="ECO:0000313" key="6">
    <source>
        <dbReference type="EMBL" id="GCC18051.1"/>
    </source>
</evidence>
<reference evidence="6 7" key="1">
    <citation type="journal article" date="2018" name="Nat. Ecol. Evol.">
        <title>Shark genomes provide insights into elasmobranch evolution and the origin of vertebrates.</title>
        <authorList>
            <person name="Hara Y"/>
            <person name="Yamaguchi K"/>
            <person name="Onimaru K"/>
            <person name="Kadota M"/>
            <person name="Koyanagi M"/>
            <person name="Keeley SD"/>
            <person name="Tatsumi K"/>
            <person name="Tanaka K"/>
            <person name="Motone F"/>
            <person name="Kageyama Y"/>
            <person name="Nozu R"/>
            <person name="Adachi N"/>
            <person name="Nishimura O"/>
            <person name="Nakagawa R"/>
            <person name="Tanegashima C"/>
            <person name="Kiyatake I"/>
            <person name="Matsumoto R"/>
            <person name="Murakumo K"/>
            <person name="Nishida K"/>
            <person name="Terakita A"/>
            <person name="Kuratani S"/>
            <person name="Sato K"/>
            <person name="Hyodo S Kuraku.S."/>
        </authorList>
    </citation>
    <scope>NUCLEOTIDE SEQUENCE [LARGE SCALE GENOMIC DNA]</scope>
</reference>
<dbReference type="Proteomes" id="UP000287033">
    <property type="component" value="Unassembled WGS sequence"/>
</dbReference>
<dbReference type="OrthoDB" id="8570856at2759"/>
<protein>
    <submittedName>
        <fullName evidence="6">Uncharacterized protein</fullName>
    </submittedName>
</protein>
<sequence length="101" mass="11161">MNSSRPAEAMFPRKADPIRPLLNCCNGTWLVSEGEGSPPQGSPDTLRVVQIAVLCVLSLTVLFGIFCLGCNLLIKSESMLNLLVRERRPSKEREVVIIDSY</sequence>
<keyword evidence="7" id="KW-1185">Reference proteome</keyword>
<keyword evidence="4 5" id="KW-0472">Membrane</keyword>
<proteinExistence type="predicted"/>
<dbReference type="STRING" id="137246.A0A401RIS6"/>
<dbReference type="PANTHER" id="PTHR28649">
    <property type="entry name" value="PROTEIN REPRIMO-RELATED"/>
    <property type="match status" value="1"/>
</dbReference>
<accession>A0A401RIS6</accession>
<evidence type="ECO:0000256" key="3">
    <source>
        <dbReference type="ARBA" id="ARBA00022989"/>
    </source>
</evidence>
<keyword evidence="2 5" id="KW-0812">Transmembrane</keyword>
<evidence type="ECO:0000313" key="7">
    <source>
        <dbReference type="Proteomes" id="UP000287033"/>
    </source>
</evidence>
<keyword evidence="3 5" id="KW-1133">Transmembrane helix</keyword>
<organism evidence="6 7">
    <name type="scientific">Chiloscyllium punctatum</name>
    <name type="common">Brownbanded bambooshark</name>
    <name type="synonym">Hemiscyllium punctatum</name>
    <dbReference type="NCBI Taxonomy" id="137246"/>
    <lineage>
        <taxon>Eukaryota</taxon>
        <taxon>Metazoa</taxon>
        <taxon>Chordata</taxon>
        <taxon>Craniata</taxon>
        <taxon>Vertebrata</taxon>
        <taxon>Chondrichthyes</taxon>
        <taxon>Elasmobranchii</taxon>
        <taxon>Galeomorphii</taxon>
        <taxon>Galeoidea</taxon>
        <taxon>Orectolobiformes</taxon>
        <taxon>Hemiscylliidae</taxon>
        <taxon>Chiloscyllium</taxon>
    </lineage>
</organism>
<dbReference type="GO" id="GO:0016020">
    <property type="term" value="C:membrane"/>
    <property type="evidence" value="ECO:0007669"/>
    <property type="project" value="UniProtKB-SubCell"/>
</dbReference>
<dbReference type="InterPro" id="IPR043383">
    <property type="entry name" value="Reprimo_fam"/>
</dbReference>
<evidence type="ECO:0000256" key="4">
    <source>
        <dbReference type="ARBA" id="ARBA00023136"/>
    </source>
</evidence>
<dbReference type="EMBL" id="BEZZ01007127">
    <property type="protein sequence ID" value="GCC18051.1"/>
    <property type="molecule type" value="Genomic_DNA"/>
</dbReference>
<comment type="subcellular location">
    <subcellularLocation>
        <location evidence="1">Membrane</location>
        <topology evidence="1">Single-pass membrane protein</topology>
    </subcellularLocation>
</comment>
<dbReference type="OMA" id="CCNQSGA"/>
<gene>
    <name evidence="6" type="ORF">chiPu_0022341</name>
</gene>
<comment type="caution">
    <text evidence="6">The sequence shown here is derived from an EMBL/GenBank/DDBJ whole genome shotgun (WGS) entry which is preliminary data.</text>
</comment>
<dbReference type="AlphaFoldDB" id="A0A401RIS6"/>
<name>A0A401RIS6_CHIPU</name>
<feature type="transmembrane region" description="Helical" evidence="5">
    <location>
        <begin position="48"/>
        <end position="74"/>
    </location>
</feature>
<evidence type="ECO:0000256" key="5">
    <source>
        <dbReference type="SAM" id="Phobius"/>
    </source>
</evidence>
<evidence type="ECO:0000256" key="1">
    <source>
        <dbReference type="ARBA" id="ARBA00004167"/>
    </source>
</evidence>
<evidence type="ECO:0000256" key="2">
    <source>
        <dbReference type="ARBA" id="ARBA00022692"/>
    </source>
</evidence>